<keyword evidence="6" id="KW-0067">ATP-binding</keyword>
<keyword evidence="3 9" id="KW-0808">Transferase</keyword>
<evidence type="ECO:0000259" key="7">
    <source>
        <dbReference type="Pfam" id="PF00288"/>
    </source>
</evidence>
<dbReference type="PRINTS" id="PR00959">
    <property type="entry name" value="MEVGALKINASE"/>
</dbReference>
<dbReference type="InterPro" id="IPR036554">
    <property type="entry name" value="GHMP_kinase_C_sf"/>
</dbReference>
<feature type="domain" description="GHMP kinase C-terminal" evidence="8">
    <location>
        <begin position="265"/>
        <end position="347"/>
    </location>
</feature>
<organism evidence="9 10">
    <name type="scientific">Granulicatella seriolae</name>
    <dbReference type="NCBI Taxonomy" id="2967226"/>
    <lineage>
        <taxon>Bacteria</taxon>
        <taxon>Bacillati</taxon>
        <taxon>Bacillota</taxon>
        <taxon>Bacilli</taxon>
        <taxon>Lactobacillales</taxon>
        <taxon>Carnobacteriaceae</taxon>
        <taxon>Granulicatella</taxon>
    </lineage>
</organism>
<evidence type="ECO:0000313" key="9">
    <source>
        <dbReference type="EMBL" id="MCQ9209420.1"/>
    </source>
</evidence>
<dbReference type="PANTHER" id="PTHR31814:SF2">
    <property type="entry name" value="PHOSPHOMEVALONATE KINASE"/>
    <property type="match status" value="1"/>
</dbReference>
<comment type="pathway">
    <text evidence="1">Isoprenoid biosynthesis; isopentenyl diphosphate biosynthesis via mevalonate pathway; isopentenyl diphosphate from (R)-mevalonate: step 2/3.</text>
</comment>
<reference evidence="9" key="2">
    <citation type="journal article" date="2023" name="Curr. Microbiol.">
        <title>Granulicatella seriolae sp. nov., a Novel Facultative Anaerobe Isolated from Yellowtail Marine Fish.</title>
        <authorList>
            <person name="Lee M."/>
            <person name="Choi Y.J."/>
            <person name="Farooq A."/>
            <person name="Jeong J.B."/>
            <person name="Jung M.Y."/>
        </authorList>
    </citation>
    <scope>NUCLEOTIDE SEQUENCE</scope>
    <source>
        <strain evidence="9">S8</strain>
    </source>
</reference>
<evidence type="ECO:0000256" key="6">
    <source>
        <dbReference type="ARBA" id="ARBA00022840"/>
    </source>
</evidence>
<dbReference type="EMBL" id="JANHNZ010000002">
    <property type="protein sequence ID" value="MCQ9209420.1"/>
    <property type="molecule type" value="Genomic_DNA"/>
</dbReference>
<dbReference type="InterPro" id="IPR035102">
    <property type="entry name" value="Phosphomevalonate_kinase"/>
</dbReference>
<dbReference type="EC" id="2.7.4.2" evidence="2"/>
<dbReference type="NCBIfam" id="TIGR01220">
    <property type="entry name" value="Pmev_kin_Gr_pos"/>
    <property type="match status" value="1"/>
</dbReference>
<evidence type="ECO:0000256" key="1">
    <source>
        <dbReference type="ARBA" id="ARBA00005017"/>
    </source>
</evidence>
<comment type="caution">
    <text evidence="9">The sequence shown here is derived from an EMBL/GenBank/DDBJ whole genome shotgun (WGS) entry which is preliminary data.</text>
</comment>
<evidence type="ECO:0000256" key="4">
    <source>
        <dbReference type="ARBA" id="ARBA00022741"/>
    </source>
</evidence>
<dbReference type="SUPFAM" id="SSF55060">
    <property type="entry name" value="GHMP Kinase, C-terminal domain"/>
    <property type="match status" value="1"/>
</dbReference>
<reference evidence="9" key="3">
    <citation type="journal article" date="2023" name="Microbiol. Resour. Announc.">
        <title>Draft Genome Sequence of Granulicatella sp. Strain S8, Isolated from a Marine Fish, Seriola quinqueradiata.</title>
        <authorList>
            <person name="Lee M."/>
            <person name="Farooq A."/>
            <person name="Jeong J.B."/>
            <person name="Jung M.Y."/>
        </authorList>
    </citation>
    <scope>NUCLEOTIDE SEQUENCE</scope>
    <source>
        <strain evidence="9">S8</strain>
    </source>
</reference>
<feature type="domain" description="GHMP kinase N-terminal" evidence="7">
    <location>
        <begin position="112"/>
        <end position="174"/>
    </location>
</feature>
<evidence type="ECO:0000256" key="2">
    <source>
        <dbReference type="ARBA" id="ARBA00012958"/>
    </source>
</evidence>
<accession>A0ABT1WMU7</accession>
<proteinExistence type="predicted"/>
<dbReference type="Proteomes" id="UP001059480">
    <property type="component" value="Unassembled WGS sequence"/>
</dbReference>
<keyword evidence="5 9" id="KW-0418">Kinase</keyword>
<name>A0ABT1WMU7_9LACT</name>
<protein>
    <recommendedName>
        <fullName evidence="2">phosphomevalonate kinase</fullName>
        <ecNumber evidence="2">2.7.4.2</ecNumber>
    </recommendedName>
</protein>
<gene>
    <name evidence="9" type="ORF">NPA36_02545</name>
</gene>
<dbReference type="Pfam" id="PF08544">
    <property type="entry name" value="GHMP_kinases_C"/>
    <property type="match status" value="1"/>
</dbReference>
<evidence type="ECO:0000259" key="8">
    <source>
        <dbReference type="Pfam" id="PF08544"/>
    </source>
</evidence>
<dbReference type="Gene3D" id="3.30.230.10">
    <property type="match status" value="1"/>
</dbReference>
<evidence type="ECO:0000256" key="5">
    <source>
        <dbReference type="ARBA" id="ARBA00022777"/>
    </source>
</evidence>
<dbReference type="GO" id="GO:0004631">
    <property type="term" value="F:phosphomevalonate kinase activity"/>
    <property type="evidence" value="ECO:0007669"/>
    <property type="project" value="UniProtKB-EC"/>
</dbReference>
<dbReference type="InterPro" id="IPR005917">
    <property type="entry name" value="Pmev_kinase_bact"/>
</dbReference>
<dbReference type="Pfam" id="PF00288">
    <property type="entry name" value="GHMP_kinases_N"/>
    <property type="match status" value="1"/>
</dbReference>
<dbReference type="SUPFAM" id="SSF54211">
    <property type="entry name" value="Ribosomal protein S5 domain 2-like"/>
    <property type="match status" value="1"/>
</dbReference>
<dbReference type="InterPro" id="IPR014721">
    <property type="entry name" value="Ribsml_uS5_D2-typ_fold_subgr"/>
</dbReference>
<dbReference type="PANTHER" id="PTHR31814">
    <property type="match status" value="1"/>
</dbReference>
<evidence type="ECO:0000313" key="10">
    <source>
        <dbReference type="Proteomes" id="UP001059480"/>
    </source>
</evidence>
<evidence type="ECO:0000256" key="3">
    <source>
        <dbReference type="ARBA" id="ARBA00022679"/>
    </source>
</evidence>
<dbReference type="InterPro" id="IPR013750">
    <property type="entry name" value="GHMP_kinase_C_dom"/>
</dbReference>
<sequence>MKSSASAPGKLYIAGEYAVVESGYPAIVLAIDQTITVNLKMNQYGGTIHSTQNSGLTVPWQRKNNRLVVDKRKNPYAYITEAIRITENYLIELGISELHYYDLTVSTCLDDSDSGVKYGLGSSAAVTIATIKALLAFYQVDITPMLLYKLASLVHLEVKSNGSFGDIAASAFGGWIAYTCFDRDWVRQALDEMDLLDLLETPWPLLRIERLELPAGLELMVGWTRFAASTTDLVDQLNGRLSDEEKTKAHQGFLADSKTCLEKMILAFEQGNVSEIQAGIQENRRLLLQFSQDMDIEIETATLKNLCDIAVKHGAVAKSSGAGGGDCGICFIQSDQEEARQAIINEWEAAGIQLLPFSVAAPFSGLVFNKNLEEVAND</sequence>
<dbReference type="Gene3D" id="3.30.70.890">
    <property type="entry name" value="GHMP kinase, C-terminal domain"/>
    <property type="match status" value="1"/>
</dbReference>
<dbReference type="RefSeq" id="WP_256944537.1">
    <property type="nucleotide sequence ID" value="NZ_JANHNZ010000002.1"/>
</dbReference>
<reference evidence="9" key="1">
    <citation type="submission" date="2022-07" db="EMBL/GenBank/DDBJ databases">
        <authorList>
            <person name="Jung M.-Y."/>
            <person name="Lee M."/>
        </authorList>
    </citation>
    <scope>NUCLEOTIDE SEQUENCE</scope>
    <source>
        <strain evidence="9">S8</strain>
    </source>
</reference>
<dbReference type="InterPro" id="IPR020568">
    <property type="entry name" value="Ribosomal_Su5_D2-typ_SF"/>
</dbReference>
<dbReference type="InterPro" id="IPR006204">
    <property type="entry name" value="GHMP_kinase_N_dom"/>
</dbReference>
<keyword evidence="4" id="KW-0547">Nucleotide-binding</keyword>
<keyword evidence="10" id="KW-1185">Reference proteome</keyword>